<keyword evidence="2 4" id="KW-0863">Zinc-finger</keyword>
<dbReference type="InterPro" id="IPR028889">
    <property type="entry name" value="USP"/>
</dbReference>
<keyword evidence="1" id="KW-0479">Metal-binding</keyword>
<feature type="region of interest" description="Disordered" evidence="6">
    <location>
        <begin position="62"/>
        <end position="84"/>
    </location>
</feature>
<dbReference type="InterPro" id="IPR018200">
    <property type="entry name" value="USP_CS"/>
</dbReference>
<accession>A0ABD3SRT6</accession>
<keyword evidence="3" id="KW-0862">Zinc</keyword>
<proteinExistence type="inferred from homology"/>
<dbReference type="PROSITE" id="PS00973">
    <property type="entry name" value="USP_2"/>
    <property type="match status" value="1"/>
</dbReference>
<dbReference type="PANTHER" id="PTHR21646">
    <property type="entry name" value="UBIQUITIN CARBOXYL-TERMINAL HYDROLASE"/>
    <property type="match status" value="1"/>
</dbReference>
<dbReference type="SUPFAM" id="SSF57850">
    <property type="entry name" value="RING/U-box"/>
    <property type="match status" value="1"/>
</dbReference>
<evidence type="ECO:0000313" key="10">
    <source>
        <dbReference type="Proteomes" id="UP001530377"/>
    </source>
</evidence>
<evidence type="ECO:0000256" key="4">
    <source>
        <dbReference type="PROSITE-ProRule" id="PRU00502"/>
    </source>
</evidence>
<comment type="catalytic activity">
    <reaction evidence="5">
        <text>Thiol-dependent hydrolysis of ester, thioester, amide, peptide and isopeptide bonds formed by the C-terminal Gly of ubiquitin (a 76-residue protein attached to proteins as an intracellular targeting signal).</text>
        <dbReference type="EC" id="3.4.19.12"/>
    </reaction>
</comment>
<dbReference type="Gene3D" id="3.90.70.10">
    <property type="entry name" value="Cysteine proteinases"/>
    <property type="match status" value="1"/>
</dbReference>
<dbReference type="PANTHER" id="PTHR21646:SF98">
    <property type="entry name" value="UBIQUITIN CARBOXYL-TERMINAL HYDROLASE"/>
    <property type="match status" value="1"/>
</dbReference>
<evidence type="ECO:0000256" key="2">
    <source>
        <dbReference type="ARBA" id="ARBA00022771"/>
    </source>
</evidence>
<dbReference type="Pfam" id="PF02148">
    <property type="entry name" value="zf-UBP"/>
    <property type="match status" value="1"/>
</dbReference>
<dbReference type="EC" id="3.4.19.12" evidence="5"/>
<dbReference type="InterPro" id="IPR038765">
    <property type="entry name" value="Papain-like_cys_pep_sf"/>
</dbReference>
<evidence type="ECO:0000259" key="7">
    <source>
        <dbReference type="PROSITE" id="PS50235"/>
    </source>
</evidence>
<evidence type="ECO:0000256" key="3">
    <source>
        <dbReference type="ARBA" id="ARBA00022833"/>
    </source>
</evidence>
<dbReference type="GO" id="GO:0006508">
    <property type="term" value="P:proteolysis"/>
    <property type="evidence" value="ECO:0007669"/>
    <property type="project" value="UniProtKB-KW"/>
</dbReference>
<feature type="compositionally biased region" description="Polar residues" evidence="6">
    <location>
        <begin position="67"/>
        <end position="83"/>
    </location>
</feature>
<dbReference type="InterPro" id="IPR050185">
    <property type="entry name" value="Ub_carboxyl-term_hydrolase"/>
</dbReference>
<dbReference type="SUPFAM" id="SSF54001">
    <property type="entry name" value="Cysteine proteinases"/>
    <property type="match status" value="1"/>
</dbReference>
<keyword evidence="5" id="KW-0378">Hydrolase</keyword>
<evidence type="ECO:0000256" key="5">
    <source>
        <dbReference type="RuleBase" id="RU366025"/>
    </source>
</evidence>
<dbReference type="InterPro" id="IPR013083">
    <property type="entry name" value="Znf_RING/FYVE/PHD"/>
</dbReference>
<dbReference type="GO" id="GO:0008270">
    <property type="term" value="F:zinc ion binding"/>
    <property type="evidence" value="ECO:0007669"/>
    <property type="project" value="UniProtKB-KW"/>
</dbReference>
<dbReference type="Gene3D" id="3.30.40.10">
    <property type="entry name" value="Zinc/RING finger domain, C3HC4 (zinc finger)"/>
    <property type="match status" value="1"/>
</dbReference>
<dbReference type="Pfam" id="PF00443">
    <property type="entry name" value="UCH"/>
    <property type="match status" value="1"/>
</dbReference>
<dbReference type="PROSITE" id="PS50235">
    <property type="entry name" value="USP_3"/>
    <property type="match status" value="1"/>
</dbReference>
<sequence>MADRCPHLTEPTDEAWNRLRNPLRWACDSCQSTDGIWCCLRCGHIGCGRRAHLPALGGGHSKHHFHATQQGTEENTAGATSGDGNKKRAKILKILRLTSNYSDKADAAATPDIVSSDVTCNIASSGGHEVCMDIVSKALHCYICDDYVLSDEPWLGRLRSELRDVEHRKDAMDILYSRAPSADDKEQEEKGFLDDDFEMIELPETGPKLATASFEGKSEEASGVKPISLPLVEPGITGLDNLGNTCYMNSVLQMLSHCSGFRSFFCDFLRAAAPLRLAGEGGYTLTRQSTTYLKNTLHENESPDKLALTDATHALLRVLWSGRWRSISPRYFVNAVWKHSALFASKKQQDANEFLNFYLGRVDDELKPRNATNSVMSPELEIENTNRSHVSLYINITFFQMDLFGIEQYQEVQCDECKTVTKKTEPLLGLVLSLPDEEIRNSNNHIQLFDCFQSLRSTGLFVGDDQFFCDTCNAKKDAVWRVVLQGRPQSLLISLRRTLWDKVKGLHKDSRRVEFPVELDASDYLDVGNEKGVDDGRYTLSAVVSHSGSSPFVGHYIAYARNVSGWFLFNDSRVTAVTESNILDVEAFILLYERRTISSIE</sequence>
<name>A0ABD3SRT6_9STRA</name>
<gene>
    <name evidence="9" type="ORF">ACHAXA_000047</name>
</gene>
<evidence type="ECO:0000256" key="6">
    <source>
        <dbReference type="SAM" id="MobiDB-lite"/>
    </source>
</evidence>
<keyword evidence="5" id="KW-0833">Ubl conjugation pathway</keyword>
<evidence type="ECO:0000259" key="8">
    <source>
        <dbReference type="PROSITE" id="PS50271"/>
    </source>
</evidence>
<keyword evidence="10" id="KW-1185">Reference proteome</keyword>
<dbReference type="InterPro" id="IPR001394">
    <property type="entry name" value="Peptidase_C19_UCH"/>
</dbReference>
<dbReference type="EMBL" id="JALLPB020000010">
    <property type="protein sequence ID" value="KAL3826983.1"/>
    <property type="molecule type" value="Genomic_DNA"/>
</dbReference>
<keyword evidence="5" id="KW-0788">Thiol protease</keyword>
<dbReference type="GO" id="GO:0004843">
    <property type="term" value="F:cysteine-type deubiquitinase activity"/>
    <property type="evidence" value="ECO:0007669"/>
    <property type="project" value="UniProtKB-UniRule"/>
</dbReference>
<dbReference type="CDD" id="cd02257">
    <property type="entry name" value="Peptidase_C19"/>
    <property type="match status" value="1"/>
</dbReference>
<dbReference type="PROSITE" id="PS50271">
    <property type="entry name" value="ZF_UBP"/>
    <property type="match status" value="1"/>
</dbReference>
<protein>
    <recommendedName>
        <fullName evidence="5">Ubiquitin carboxyl-terminal hydrolase</fullName>
        <ecNumber evidence="5">3.4.19.12</ecNumber>
    </recommendedName>
</protein>
<reference evidence="9 10" key="1">
    <citation type="submission" date="2024-10" db="EMBL/GenBank/DDBJ databases">
        <title>Updated reference genomes for cyclostephanoid diatoms.</title>
        <authorList>
            <person name="Roberts W.R."/>
            <person name="Alverson A.J."/>
        </authorList>
    </citation>
    <scope>NUCLEOTIDE SEQUENCE [LARGE SCALE GENOMIC DNA]</scope>
    <source>
        <strain evidence="9 10">AJA228-03</strain>
    </source>
</reference>
<dbReference type="InterPro" id="IPR001607">
    <property type="entry name" value="Znf_UBP"/>
</dbReference>
<dbReference type="AlphaFoldDB" id="A0ABD3SRT6"/>
<comment type="caution">
    <text evidence="9">The sequence shown here is derived from an EMBL/GenBank/DDBJ whole genome shotgun (WGS) entry which is preliminary data.</text>
</comment>
<evidence type="ECO:0000256" key="1">
    <source>
        <dbReference type="ARBA" id="ARBA00022723"/>
    </source>
</evidence>
<organism evidence="9 10">
    <name type="scientific">Cyclostephanos tholiformis</name>
    <dbReference type="NCBI Taxonomy" id="382380"/>
    <lineage>
        <taxon>Eukaryota</taxon>
        <taxon>Sar</taxon>
        <taxon>Stramenopiles</taxon>
        <taxon>Ochrophyta</taxon>
        <taxon>Bacillariophyta</taxon>
        <taxon>Coscinodiscophyceae</taxon>
        <taxon>Thalassiosirophycidae</taxon>
        <taxon>Stephanodiscales</taxon>
        <taxon>Stephanodiscaceae</taxon>
        <taxon>Cyclostephanos</taxon>
    </lineage>
</organism>
<feature type="domain" description="UBP-type" evidence="8">
    <location>
        <begin position="3"/>
        <end position="169"/>
    </location>
</feature>
<feature type="domain" description="USP" evidence="7">
    <location>
        <begin position="237"/>
        <end position="595"/>
    </location>
</feature>
<comment type="similarity">
    <text evidence="5">Belongs to the peptidase C19 family.</text>
</comment>
<dbReference type="Proteomes" id="UP001530377">
    <property type="component" value="Unassembled WGS sequence"/>
</dbReference>
<evidence type="ECO:0000313" key="9">
    <source>
        <dbReference type="EMBL" id="KAL3826983.1"/>
    </source>
</evidence>
<keyword evidence="5" id="KW-0645">Protease</keyword>
<dbReference type="PROSITE" id="PS00972">
    <property type="entry name" value="USP_1"/>
    <property type="match status" value="1"/>
</dbReference>